<organism evidence="1 2">
    <name type="scientific">Hypholoma sublateritium (strain FD-334 SS-4)</name>
    <dbReference type="NCBI Taxonomy" id="945553"/>
    <lineage>
        <taxon>Eukaryota</taxon>
        <taxon>Fungi</taxon>
        <taxon>Dikarya</taxon>
        <taxon>Basidiomycota</taxon>
        <taxon>Agaricomycotina</taxon>
        <taxon>Agaricomycetes</taxon>
        <taxon>Agaricomycetidae</taxon>
        <taxon>Agaricales</taxon>
        <taxon>Agaricineae</taxon>
        <taxon>Strophariaceae</taxon>
        <taxon>Hypholoma</taxon>
    </lineage>
</organism>
<dbReference type="OrthoDB" id="2844016at2759"/>
<accession>A0A0D2P1I6</accession>
<proteinExistence type="predicted"/>
<sequence length="191" mass="20603">MTSLSPAYPGRLVVSLDRLDYNFTLSAVNVTEPNANLTGAPLVLGQAGAIDGESFYVTSTYASYPYNDYPSLGLIDNTLRAYMKDGQWLTNTSTVQSGGTMSWYTTSLYTQVAPEIFTALKTPFATHALLAVYGISDLWSLCPFSGAYAQTNLIFNVSGDATTPPPPYLGFDIEQCYAVLVNIIPVAPPRA</sequence>
<dbReference type="EMBL" id="KN817549">
    <property type="protein sequence ID" value="KJA22576.1"/>
    <property type="molecule type" value="Genomic_DNA"/>
</dbReference>
<evidence type="ECO:0000313" key="2">
    <source>
        <dbReference type="Proteomes" id="UP000054270"/>
    </source>
</evidence>
<keyword evidence="2" id="KW-1185">Reference proteome</keyword>
<dbReference type="STRING" id="945553.A0A0D2P1I6"/>
<name>A0A0D2P1I6_HYPSF</name>
<reference evidence="2" key="1">
    <citation type="submission" date="2014-04" db="EMBL/GenBank/DDBJ databases">
        <title>Evolutionary Origins and Diversification of the Mycorrhizal Mutualists.</title>
        <authorList>
            <consortium name="DOE Joint Genome Institute"/>
            <consortium name="Mycorrhizal Genomics Consortium"/>
            <person name="Kohler A."/>
            <person name="Kuo A."/>
            <person name="Nagy L.G."/>
            <person name="Floudas D."/>
            <person name="Copeland A."/>
            <person name="Barry K.W."/>
            <person name="Cichocki N."/>
            <person name="Veneault-Fourrey C."/>
            <person name="LaButti K."/>
            <person name="Lindquist E.A."/>
            <person name="Lipzen A."/>
            <person name="Lundell T."/>
            <person name="Morin E."/>
            <person name="Murat C."/>
            <person name="Riley R."/>
            <person name="Ohm R."/>
            <person name="Sun H."/>
            <person name="Tunlid A."/>
            <person name="Henrissat B."/>
            <person name="Grigoriev I.V."/>
            <person name="Hibbett D.S."/>
            <person name="Martin F."/>
        </authorList>
    </citation>
    <scope>NUCLEOTIDE SEQUENCE [LARGE SCALE GENOMIC DNA]</scope>
    <source>
        <strain evidence="2">FD-334 SS-4</strain>
    </source>
</reference>
<protein>
    <submittedName>
        <fullName evidence="1">Uncharacterized protein</fullName>
    </submittedName>
</protein>
<dbReference type="AlphaFoldDB" id="A0A0D2P1I6"/>
<evidence type="ECO:0000313" key="1">
    <source>
        <dbReference type="EMBL" id="KJA22576.1"/>
    </source>
</evidence>
<gene>
    <name evidence="1" type="ORF">HYPSUDRAFT_67037</name>
</gene>
<dbReference type="OMA" id="WNTNATE"/>
<dbReference type="Proteomes" id="UP000054270">
    <property type="component" value="Unassembled WGS sequence"/>
</dbReference>